<dbReference type="Gene3D" id="2.40.10.340">
    <property type="entry name" value="Rod shape-determining protein MreC, domain 1"/>
    <property type="match status" value="1"/>
</dbReference>
<proteinExistence type="inferred from homology"/>
<evidence type="ECO:0000259" key="8">
    <source>
        <dbReference type="Pfam" id="PF04085"/>
    </source>
</evidence>
<gene>
    <name evidence="9" type="ORF">Pro02_70320</name>
</gene>
<dbReference type="GO" id="GO:0005886">
    <property type="term" value="C:plasma membrane"/>
    <property type="evidence" value="ECO:0007669"/>
    <property type="project" value="TreeGrafter"/>
</dbReference>
<dbReference type="RefSeq" id="WP_068925717.1">
    <property type="nucleotide sequence ID" value="NZ_BMQP01000056.1"/>
</dbReference>
<dbReference type="EMBL" id="BOOI01000085">
    <property type="protein sequence ID" value="GIH88624.1"/>
    <property type="molecule type" value="Genomic_DNA"/>
</dbReference>
<reference evidence="9" key="1">
    <citation type="submission" date="2021-01" db="EMBL/GenBank/DDBJ databases">
        <title>Whole genome shotgun sequence of Planobispora rosea NBRC 15558.</title>
        <authorList>
            <person name="Komaki H."/>
            <person name="Tamura T."/>
        </authorList>
    </citation>
    <scope>NUCLEOTIDE SEQUENCE</scope>
    <source>
        <strain evidence="9">NBRC 15558</strain>
    </source>
</reference>
<dbReference type="AlphaFoldDB" id="A0A8J3WFW3"/>
<evidence type="ECO:0000313" key="10">
    <source>
        <dbReference type="Proteomes" id="UP000655044"/>
    </source>
</evidence>
<comment type="function">
    <text evidence="5">Involved in formation and maintenance of cell shape.</text>
</comment>
<feature type="domain" description="Rod shape-determining protein MreC beta-barrel core" evidence="8">
    <location>
        <begin position="130"/>
        <end position="272"/>
    </location>
</feature>
<evidence type="ECO:0000256" key="7">
    <source>
        <dbReference type="SAM" id="MobiDB-lite"/>
    </source>
</evidence>
<evidence type="ECO:0000256" key="6">
    <source>
        <dbReference type="SAM" id="Coils"/>
    </source>
</evidence>
<dbReference type="PIRSF" id="PIRSF038471">
    <property type="entry name" value="MreC"/>
    <property type="match status" value="1"/>
</dbReference>
<dbReference type="PANTHER" id="PTHR34138">
    <property type="entry name" value="CELL SHAPE-DETERMINING PROTEIN MREC"/>
    <property type="match status" value="1"/>
</dbReference>
<dbReference type="OrthoDB" id="5196068at2"/>
<comment type="caution">
    <text evidence="9">The sequence shown here is derived from an EMBL/GenBank/DDBJ whole genome shotgun (WGS) entry which is preliminary data.</text>
</comment>
<accession>A0A8J3WFW3</accession>
<organism evidence="9 10">
    <name type="scientific">Planobispora rosea</name>
    <dbReference type="NCBI Taxonomy" id="35762"/>
    <lineage>
        <taxon>Bacteria</taxon>
        <taxon>Bacillati</taxon>
        <taxon>Actinomycetota</taxon>
        <taxon>Actinomycetes</taxon>
        <taxon>Streptosporangiales</taxon>
        <taxon>Streptosporangiaceae</taxon>
        <taxon>Planobispora</taxon>
    </lineage>
</organism>
<keyword evidence="3 5" id="KW-0133">Cell shape</keyword>
<evidence type="ECO:0000256" key="3">
    <source>
        <dbReference type="ARBA" id="ARBA00022960"/>
    </source>
</evidence>
<keyword evidence="10" id="KW-1185">Reference proteome</keyword>
<dbReference type="Proteomes" id="UP000655044">
    <property type="component" value="Unassembled WGS sequence"/>
</dbReference>
<dbReference type="Pfam" id="PF04085">
    <property type="entry name" value="MreC"/>
    <property type="match status" value="1"/>
</dbReference>
<evidence type="ECO:0000256" key="2">
    <source>
        <dbReference type="ARBA" id="ARBA00013855"/>
    </source>
</evidence>
<keyword evidence="6" id="KW-0175">Coiled coil</keyword>
<feature type="coiled-coil region" evidence="6">
    <location>
        <begin position="69"/>
        <end position="96"/>
    </location>
</feature>
<dbReference type="InterPro" id="IPR042175">
    <property type="entry name" value="Cell/Rod_MreC_2"/>
</dbReference>
<sequence>MRDTRRTRAIMGLLLAMALVLMTVDSRTGEGSPLSLLKGAGTTVFGAAEQVGADVVRPVTRFVAALVDAPGAQRRMEELTRENDRLRQDLAAQTLDRSRSEQLRSLLSTAGAGGYTIVPAHVIARRGVPGFEEAVEIDAGEADGVRPDMTVLSGAGLVGRVIRVGPSTSTVLLISDLGSATGARLEGSGEIGVVNGAGEQGRLLHFRLLDSTAPLAPGQRIVSFGSHRGAPYVAGVPIGVIERVEATPGELTRIAYARPYADLTALDVVGVVVRQPRRDPRDAVLPPAPPESSASTKREGA</sequence>
<comment type="similarity">
    <text evidence="1 5">Belongs to the MreC family.</text>
</comment>
<feature type="region of interest" description="Disordered" evidence="7">
    <location>
        <begin position="277"/>
        <end position="301"/>
    </location>
</feature>
<evidence type="ECO:0000256" key="5">
    <source>
        <dbReference type="PIRNR" id="PIRNR038471"/>
    </source>
</evidence>
<dbReference type="InterPro" id="IPR007221">
    <property type="entry name" value="MreC"/>
</dbReference>
<dbReference type="Gene3D" id="2.40.10.350">
    <property type="entry name" value="Rod shape-determining protein MreC, domain 2"/>
    <property type="match status" value="1"/>
</dbReference>
<dbReference type="PANTHER" id="PTHR34138:SF1">
    <property type="entry name" value="CELL SHAPE-DETERMINING PROTEIN MREC"/>
    <property type="match status" value="1"/>
</dbReference>
<evidence type="ECO:0000256" key="4">
    <source>
        <dbReference type="ARBA" id="ARBA00032089"/>
    </source>
</evidence>
<name>A0A8J3WFW3_PLARO</name>
<evidence type="ECO:0000313" key="9">
    <source>
        <dbReference type="EMBL" id="GIH88624.1"/>
    </source>
</evidence>
<dbReference type="InterPro" id="IPR055342">
    <property type="entry name" value="MreC_beta-barrel_core"/>
</dbReference>
<evidence type="ECO:0000256" key="1">
    <source>
        <dbReference type="ARBA" id="ARBA00009369"/>
    </source>
</evidence>
<dbReference type="GO" id="GO:0008360">
    <property type="term" value="P:regulation of cell shape"/>
    <property type="evidence" value="ECO:0007669"/>
    <property type="project" value="UniProtKB-KW"/>
</dbReference>
<protein>
    <recommendedName>
        <fullName evidence="2 5">Cell shape-determining protein MreC</fullName>
    </recommendedName>
    <alternativeName>
        <fullName evidence="4 5">Cell shape protein MreC</fullName>
    </alternativeName>
</protein>
<dbReference type="InterPro" id="IPR042177">
    <property type="entry name" value="Cell/Rod_1"/>
</dbReference>